<keyword evidence="9" id="KW-1185">Reference proteome</keyword>
<feature type="transmembrane region" description="Helical" evidence="6">
    <location>
        <begin position="50"/>
        <end position="70"/>
    </location>
</feature>
<evidence type="ECO:0000256" key="6">
    <source>
        <dbReference type="SAM" id="Phobius"/>
    </source>
</evidence>
<dbReference type="AlphaFoldDB" id="A0A941DBZ2"/>
<comment type="subcellular location">
    <subcellularLocation>
        <location evidence="1">Cell membrane</location>
        <topology evidence="1">Multi-pass membrane protein</topology>
    </subcellularLocation>
</comment>
<dbReference type="Gene3D" id="1.20.1250.20">
    <property type="entry name" value="MFS general substrate transporter like domains"/>
    <property type="match status" value="2"/>
</dbReference>
<sequence>MKQILHEYATVLRDRTVRLLLAAAAVSVLGDSAAMVALVLRAHASERGPWAVSVLLLAFALPVVLTMGPAGALADRADPRRVLVATALVQTGAALGLAVVSGVVATVVLVLVLQTAFALGHPTWSAIVPRLVPPGGAGRVVALQQSLRGVAGPAGAAVGGVLVQWHGPSTALVLDALTFLGLAAVALTLPRAARPRPRPGGAARRWTASILPGDGLRELRTDRVLLVLVLSLLPMIVALESVNVAEVFLVRDVLGASAAQYGLAEAVTGGSAVLGAVLGGSLTRRASRTRAVLGGVGLLGLVQVGQGLAPGLLVYLVLGAGLGLVLGLVNALVVALVLDELAADHRGSVLALVGGLSRAASALALVAGGVVSAVAGPRTLYVVAGVTGVLVALVAAWLVHRSMDRGSTARVSTDAVAATTLEA</sequence>
<feature type="transmembrane region" description="Helical" evidence="6">
    <location>
        <begin position="380"/>
        <end position="400"/>
    </location>
</feature>
<evidence type="ECO:0000256" key="2">
    <source>
        <dbReference type="ARBA" id="ARBA00022475"/>
    </source>
</evidence>
<dbReference type="PANTHER" id="PTHR23513:SF11">
    <property type="entry name" value="STAPHYLOFERRIN A TRANSPORTER"/>
    <property type="match status" value="1"/>
</dbReference>
<evidence type="ECO:0000313" key="9">
    <source>
        <dbReference type="Proteomes" id="UP000677016"/>
    </source>
</evidence>
<dbReference type="SUPFAM" id="SSF103473">
    <property type="entry name" value="MFS general substrate transporter"/>
    <property type="match status" value="1"/>
</dbReference>
<keyword evidence="5 6" id="KW-0472">Membrane</keyword>
<feature type="transmembrane region" description="Helical" evidence="6">
    <location>
        <begin position="350"/>
        <end position="374"/>
    </location>
</feature>
<keyword evidence="4 6" id="KW-1133">Transmembrane helix</keyword>
<feature type="transmembrane region" description="Helical" evidence="6">
    <location>
        <begin position="171"/>
        <end position="189"/>
    </location>
</feature>
<dbReference type="GO" id="GO:0022857">
    <property type="term" value="F:transmembrane transporter activity"/>
    <property type="evidence" value="ECO:0007669"/>
    <property type="project" value="InterPro"/>
</dbReference>
<dbReference type="PROSITE" id="PS50850">
    <property type="entry name" value="MFS"/>
    <property type="match status" value="1"/>
</dbReference>
<dbReference type="GO" id="GO:0005886">
    <property type="term" value="C:plasma membrane"/>
    <property type="evidence" value="ECO:0007669"/>
    <property type="project" value="UniProtKB-SubCell"/>
</dbReference>
<organism evidence="8 9">
    <name type="scientific">Phycicoccus avicenniae</name>
    <dbReference type="NCBI Taxonomy" id="2828860"/>
    <lineage>
        <taxon>Bacteria</taxon>
        <taxon>Bacillati</taxon>
        <taxon>Actinomycetota</taxon>
        <taxon>Actinomycetes</taxon>
        <taxon>Micrococcales</taxon>
        <taxon>Intrasporangiaceae</taxon>
        <taxon>Phycicoccus</taxon>
    </lineage>
</organism>
<feature type="transmembrane region" description="Helical" evidence="6">
    <location>
        <begin position="315"/>
        <end position="338"/>
    </location>
</feature>
<dbReference type="Pfam" id="PF07690">
    <property type="entry name" value="MFS_1"/>
    <property type="match status" value="2"/>
</dbReference>
<dbReference type="RefSeq" id="WP_211604169.1">
    <property type="nucleotide sequence ID" value="NZ_JAGSNF010000022.1"/>
</dbReference>
<keyword evidence="2" id="KW-1003">Cell membrane</keyword>
<comment type="caution">
    <text evidence="8">The sequence shown here is derived from an EMBL/GenBank/DDBJ whole genome shotgun (WGS) entry which is preliminary data.</text>
</comment>
<dbReference type="InterPro" id="IPR036259">
    <property type="entry name" value="MFS_trans_sf"/>
</dbReference>
<feature type="transmembrane region" description="Helical" evidence="6">
    <location>
        <begin position="82"/>
        <end position="113"/>
    </location>
</feature>
<name>A0A941DBZ2_9MICO</name>
<gene>
    <name evidence="8" type="ORF">KC207_15215</name>
</gene>
<feature type="transmembrane region" description="Helical" evidence="6">
    <location>
        <begin position="261"/>
        <end position="279"/>
    </location>
</feature>
<evidence type="ECO:0000256" key="4">
    <source>
        <dbReference type="ARBA" id="ARBA00022989"/>
    </source>
</evidence>
<protein>
    <submittedName>
        <fullName evidence="8">MFS transporter</fullName>
    </submittedName>
</protein>
<evidence type="ECO:0000256" key="3">
    <source>
        <dbReference type="ARBA" id="ARBA00022692"/>
    </source>
</evidence>
<dbReference type="PANTHER" id="PTHR23513">
    <property type="entry name" value="INTEGRAL MEMBRANE EFFLUX PROTEIN-RELATED"/>
    <property type="match status" value="1"/>
</dbReference>
<feature type="transmembrane region" description="Helical" evidence="6">
    <location>
        <begin position="291"/>
        <end position="309"/>
    </location>
</feature>
<keyword evidence="3 6" id="KW-0812">Transmembrane</keyword>
<dbReference type="EMBL" id="JAGSNF010000022">
    <property type="protein sequence ID" value="MBR7744645.1"/>
    <property type="molecule type" value="Genomic_DNA"/>
</dbReference>
<dbReference type="InterPro" id="IPR011701">
    <property type="entry name" value="MFS"/>
</dbReference>
<dbReference type="InterPro" id="IPR020846">
    <property type="entry name" value="MFS_dom"/>
</dbReference>
<evidence type="ECO:0000259" key="7">
    <source>
        <dbReference type="PROSITE" id="PS50850"/>
    </source>
</evidence>
<proteinExistence type="predicted"/>
<accession>A0A941DBZ2</accession>
<feature type="transmembrane region" description="Helical" evidence="6">
    <location>
        <begin position="224"/>
        <end position="249"/>
    </location>
</feature>
<evidence type="ECO:0000256" key="5">
    <source>
        <dbReference type="ARBA" id="ARBA00023136"/>
    </source>
</evidence>
<reference evidence="8" key="1">
    <citation type="submission" date="2021-04" db="EMBL/GenBank/DDBJ databases">
        <title>Phycicoccus avicenniae sp. nov., a novel endophytic actinomycetes isolated from branch of Avicennia mariana.</title>
        <authorList>
            <person name="Tuo L."/>
        </authorList>
    </citation>
    <scope>NUCLEOTIDE SEQUENCE</scope>
    <source>
        <strain evidence="8">BSK3Z-2</strain>
    </source>
</reference>
<feature type="domain" description="Major facilitator superfamily (MFS) profile" evidence="7">
    <location>
        <begin position="224"/>
        <end position="423"/>
    </location>
</feature>
<dbReference type="Proteomes" id="UP000677016">
    <property type="component" value="Unassembled WGS sequence"/>
</dbReference>
<feature type="transmembrane region" description="Helical" evidence="6">
    <location>
        <begin position="20"/>
        <end position="44"/>
    </location>
</feature>
<evidence type="ECO:0000313" key="8">
    <source>
        <dbReference type="EMBL" id="MBR7744645.1"/>
    </source>
</evidence>
<evidence type="ECO:0000256" key="1">
    <source>
        <dbReference type="ARBA" id="ARBA00004651"/>
    </source>
</evidence>